<protein>
    <submittedName>
        <fullName evidence="2">Retrovirus-related Pol poly from transposon isoform X1</fullName>
    </submittedName>
</protein>
<feature type="domain" description="Integrase catalytic" evidence="1">
    <location>
        <begin position="25"/>
        <end position="160"/>
    </location>
</feature>
<dbReference type="InterPro" id="IPR012337">
    <property type="entry name" value="RNaseH-like_sf"/>
</dbReference>
<reference evidence="2" key="1">
    <citation type="submission" date="2020-04" db="EMBL/GenBank/DDBJ databases">
        <authorList>
            <person name="Alioto T."/>
            <person name="Alioto T."/>
            <person name="Gomez Garrido J."/>
        </authorList>
    </citation>
    <scope>NUCLEOTIDE SEQUENCE</scope>
    <source>
        <strain evidence="2">A484AB</strain>
    </source>
</reference>
<evidence type="ECO:0000313" key="3">
    <source>
        <dbReference type="Proteomes" id="UP001152795"/>
    </source>
</evidence>
<name>A0A6S7GHK6_PARCT</name>
<organism evidence="2 3">
    <name type="scientific">Paramuricea clavata</name>
    <name type="common">Red gorgonian</name>
    <name type="synonym">Violescent sea-whip</name>
    <dbReference type="NCBI Taxonomy" id="317549"/>
    <lineage>
        <taxon>Eukaryota</taxon>
        <taxon>Metazoa</taxon>
        <taxon>Cnidaria</taxon>
        <taxon>Anthozoa</taxon>
        <taxon>Octocorallia</taxon>
        <taxon>Malacalcyonacea</taxon>
        <taxon>Plexauridae</taxon>
        <taxon>Paramuricea</taxon>
    </lineage>
</organism>
<evidence type="ECO:0000313" key="2">
    <source>
        <dbReference type="EMBL" id="CAB3984511.1"/>
    </source>
</evidence>
<accession>A0A6S7GHK6</accession>
<dbReference type="FunFam" id="3.30.420.10:FF:000063">
    <property type="entry name" value="Retrovirus-related Pol polyprotein from transposon 297-like Protein"/>
    <property type="match status" value="1"/>
</dbReference>
<dbReference type="OrthoDB" id="5987417at2759"/>
<dbReference type="InterPro" id="IPR001584">
    <property type="entry name" value="Integrase_cat-core"/>
</dbReference>
<dbReference type="Pfam" id="PF00665">
    <property type="entry name" value="rve"/>
    <property type="match status" value="1"/>
</dbReference>
<dbReference type="PANTHER" id="PTHR37984">
    <property type="entry name" value="PROTEIN CBG26694"/>
    <property type="match status" value="1"/>
</dbReference>
<dbReference type="PROSITE" id="PS50994">
    <property type="entry name" value="INTEGRASE"/>
    <property type="match status" value="1"/>
</dbReference>
<evidence type="ECO:0000259" key="1">
    <source>
        <dbReference type="PROSITE" id="PS50994"/>
    </source>
</evidence>
<dbReference type="Gene3D" id="3.30.420.10">
    <property type="entry name" value="Ribonuclease H-like superfamily/Ribonuclease H"/>
    <property type="match status" value="1"/>
</dbReference>
<dbReference type="GO" id="GO:0015074">
    <property type="term" value="P:DNA integration"/>
    <property type="evidence" value="ECO:0007669"/>
    <property type="project" value="InterPro"/>
</dbReference>
<gene>
    <name evidence="2" type="ORF">PACLA_8A056682</name>
</gene>
<dbReference type="EMBL" id="CACRXK020000749">
    <property type="protein sequence ID" value="CAB3984511.1"/>
    <property type="molecule type" value="Genomic_DNA"/>
</dbReference>
<sequence length="160" mass="18383">MVGQCNPCNEYQLSQRKEPLMTHEIPECPWNRVAMDIFTLECQDYLITVDVYSDFWEVDILPDMTSTIIQLSKVHFSRYGVPDVVVSDNGGQFGSEEFRSFARVLEFEHTTTSPYHSQANGEVESAVTIAKNVIKKAKRSGYDVWKAIFDWRSTPTENMD</sequence>
<dbReference type="SUPFAM" id="SSF53098">
    <property type="entry name" value="Ribonuclease H-like"/>
    <property type="match status" value="1"/>
</dbReference>
<dbReference type="InterPro" id="IPR036397">
    <property type="entry name" value="RNaseH_sf"/>
</dbReference>
<dbReference type="Proteomes" id="UP001152795">
    <property type="component" value="Unassembled WGS sequence"/>
</dbReference>
<feature type="non-terminal residue" evidence="2">
    <location>
        <position position="160"/>
    </location>
</feature>
<proteinExistence type="predicted"/>
<keyword evidence="3" id="KW-1185">Reference proteome</keyword>
<dbReference type="AlphaFoldDB" id="A0A6S7GHK6"/>
<dbReference type="InterPro" id="IPR050951">
    <property type="entry name" value="Retrovirus_Pol_polyprotein"/>
</dbReference>
<comment type="caution">
    <text evidence="2">The sequence shown here is derived from an EMBL/GenBank/DDBJ whole genome shotgun (WGS) entry which is preliminary data.</text>
</comment>
<dbReference type="PANTHER" id="PTHR37984:SF8">
    <property type="entry name" value="CCHC-TYPE DOMAIN-CONTAINING PROTEIN"/>
    <property type="match status" value="1"/>
</dbReference>
<dbReference type="GO" id="GO:0003676">
    <property type="term" value="F:nucleic acid binding"/>
    <property type="evidence" value="ECO:0007669"/>
    <property type="project" value="InterPro"/>
</dbReference>